<dbReference type="EMBL" id="JARSFG010000003">
    <property type="protein sequence ID" value="MEC1177249.1"/>
    <property type="molecule type" value="Genomic_DNA"/>
</dbReference>
<feature type="region of interest" description="Disordered" evidence="1">
    <location>
        <begin position="38"/>
        <end position="61"/>
    </location>
</feature>
<dbReference type="Proteomes" id="UP001344888">
    <property type="component" value="Unassembled WGS sequence"/>
</dbReference>
<name>A0AAW9NPQ3_9BACL</name>
<sequence length="61" mass="7207">MAKQKYEDMSIEELKQALKDAEKRSGYQYRKLPTGEDGAILLDPNNPHDREWYENDADYDL</sequence>
<accession>A0AAW9NPQ3</accession>
<gene>
    <name evidence="2" type="ORF">P9B03_02030</name>
</gene>
<proteinExistence type="predicted"/>
<organism evidence="2 3">
    <name type="scientific">Metasolibacillus meyeri</name>
    <dbReference type="NCBI Taxonomy" id="1071052"/>
    <lineage>
        <taxon>Bacteria</taxon>
        <taxon>Bacillati</taxon>
        <taxon>Bacillota</taxon>
        <taxon>Bacilli</taxon>
        <taxon>Bacillales</taxon>
        <taxon>Caryophanaceae</taxon>
        <taxon>Metasolibacillus</taxon>
    </lineage>
</organism>
<evidence type="ECO:0000313" key="3">
    <source>
        <dbReference type="Proteomes" id="UP001344888"/>
    </source>
</evidence>
<dbReference type="RefSeq" id="WP_326121519.1">
    <property type="nucleotide sequence ID" value="NZ_JARSFG010000003.1"/>
</dbReference>
<reference evidence="2 3" key="1">
    <citation type="submission" date="2023-03" db="EMBL/GenBank/DDBJ databases">
        <title>Bacillus Genome Sequencing.</title>
        <authorList>
            <person name="Dunlap C."/>
        </authorList>
    </citation>
    <scope>NUCLEOTIDE SEQUENCE [LARGE SCALE GENOMIC DNA]</scope>
    <source>
        <strain evidence="2 3">B-59205</strain>
    </source>
</reference>
<keyword evidence="3" id="KW-1185">Reference proteome</keyword>
<dbReference type="AlphaFoldDB" id="A0AAW9NPQ3"/>
<evidence type="ECO:0000313" key="2">
    <source>
        <dbReference type="EMBL" id="MEC1177249.1"/>
    </source>
</evidence>
<evidence type="ECO:0000256" key="1">
    <source>
        <dbReference type="SAM" id="MobiDB-lite"/>
    </source>
</evidence>
<protein>
    <submittedName>
        <fullName evidence="2">Uncharacterized protein</fullName>
    </submittedName>
</protein>
<comment type="caution">
    <text evidence="2">The sequence shown here is derived from an EMBL/GenBank/DDBJ whole genome shotgun (WGS) entry which is preliminary data.</text>
</comment>